<evidence type="ECO:0000256" key="3">
    <source>
        <dbReference type="ARBA" id="ARBA00022490"/>
    </source>
</evidence>
<comment type="subcellular location">
    <subcellularLocation>
        <location evidence="1">Cytoplasm</location>
    </subcellularLocation>
</comment>
<reference evidence="12" key="1">
    <citation type="submission" date="2022-11" db="UniProtKB">
        <authorList>
            <consortium name="WormBaseParasite"/>
        </authorList>
    </citation>
    <scope>IDENTIFICATION</scope>
</reference>
<evidence type="ECO:0000256" key="9">
    <source>
        <dbReference type="PROSITE-ProRule" id="PRU00782"/>
    </source>
</evidence>
<dbReference type="Pfam" id="PF00063">
    <property type="entry name" value="Myosin_head"/>
    <property type="match status" value="1"/>
</dbReference>
<sequence length="166" mass="18969">MVYGASVQIYLLEKSRIISQATGERNYHVFYYLLNGSSDEEKKQLSLLQAQDYTYLSRDGPFCVESIDDKYEFNRLKQSMESVGFSQDCIKKTFSMLSAILLLGNLQYTKKTGYHSDDTASMTNAEQISTLARLLHLSEDKISSALTTRRTITKNETVVTRYTILE</sequence>
<dbReference type="Gene3D" id="1.10.10.820">
    <property type="match status" value="1"/>
</dbReference>
<protein>
    <submittedName>
        <fullName evidence="12">Myosin motor domain-containing protein</fullName>
    </submittedName>
</protein>
<dbReference type="GO" id="GO:0005737">
    <property type="term" value="C:cytoplasm"/>
    <property type="evidence" value="ECO:0007669"/>
    <property type="project" value="UniProtKB-SubCell"/>
</dbReference>
<dbReference type="Proteomes" id="UP000887565">
    <property type="component" value="Unplaced"/>
</dbReference>
<name>A0A915IMK4_ROMCU</name>
<keyword evidence="8 9" id="KW-0009">Actin-binding</keyword>
<dbReference type="GO" id="GO:0035556">
    <property type="term" value="P:intracellular signal transduction"/>
    <property type="evidence" value="ECO:0007669"/>
    <property type="project" value="InterPro"/>
</dbReference>
<dbReference type="SUPFAM" id="SSF52540">
    <property type="entry name" value="P-loop containing nucleoside triphosphate hydrolases"/>
    <property type="match status" value="1"/>
</dbReference>
<keyword evidence="3" id="KW-0963">Cytoplasm</keyword>
<dbReference type="PANTHER" id="PTHR46184:SF5">
    <property type="entry name" value="UNCONVENTIONAL MYOSIN-IXA-LIKE"/>
    <property type="match status" value="1"/>
</dbReference>
<dbReference type="GO" id="GO:0005096">
    <property type="term" value="F:GTPase activator activity"/>
    <property type="evidence" value="ECO:0007669"/>
    <property type="project" value="InterPro"/>
</dbReference>
<organism evidence="11 12">
    <name type="scientific">Romanomermis culicivorax</name>
    <name type="common">Nematode worm</name>
    <dbReference type="NCBI Taxonomy" id="13658"/>
    <lineage>
        <taxon>Eukaryota</taxon>
        <taxon>Metazoa</taxon>
        <taxon>Ecdysozoa</taxon>
        <taxon>Nematoda</taxon>
        <taxon>Enoplea</taxon>
        <taxon>Dorylaimia</taxon>
        <taxon>Mermithida</taxon>
        <taxon>Mermithoidea</taxon>
        <taxon>Mermithidae</taxon>
        <taxon>Romanomermis</taxon>
    </lineage>
</organism>
<dbReference type="InterPro" id="IPR046987">
    <property type="entry name" value="Myo9"/>
</dbReference>
<evidence type="ECO:0000256" key="5">
    <source>
        <dbReference type="ARBA" id="ARBA00022840"/>
    </source>
</evidence>
<keyword evidence="4" id="KW-0547">Nucleotide-binding</keyword>
<comment type="similarity">
    <text evidence="2 9">Belongs to the TRAFAC class myosin-kinesin ATPase superfamily. Myosin family.</text>
</comment>
<evidence type="ECO:0000256" key="1">
    <source>
        <dbReference type="ARBA" id="ARBA00004496"/>
    </source>
</evidence>
<dbReference type="Gene3D" id="3.40.850.10">
    <property type="entry name" value="Kinesin motor domain"/>
    <property type="match status" value="1"/>
</dbReference>
<feature type="domain" description="Myosin motor" evidence="10">
    <location>
        <begin position="1"/>
        <end position="166"/>
    </location>
</feature>
<dbReference type="GO" id="GO:0005524">
    <property type="term" value="F:ATP binding"/>
    <property type="evidence" value="ECO:0007669"/>
    <property type="project" value="UniProtKB-KW"/>
</dbReference>
<evidence type="ECO:0000256" key="7">
    <source>
        <dbReference type="ARBA" id="ARBA00023175"/>
    </source>
</evidence>
<dbReference type="Gene3D" id="1.20.120.720">
    <property type="entry name" value="Myosin VI head, motor domain, U50 subdomain"/>
    <property type="match status" value="1"/>
</dbReference>
<dbReference type="AlphaFoldDB" id="A0A915IMK4"/>
<keyword evidence="11" id="KW-1185">Reference proteome</keyword>
<dbReference type="OMA" id="HEISNCP"/>
<dbReference type="PANTHER" id="PTHR46184">
    <property type="entry name" value="UNCONVENTIONAL MYOSIN-IXB-LIKE PROTEIN"/>
    <property type="match status" value="1"/>
</dbReference>
<dbReference type="GO" id="GO:0005884">
    <property type="term" value="C:actin filament"/>
    <property type="evidence" value="ECO:0007669"/>
    <property type="project" value="TreeGrafter"/>
</dbReference>
<dbReference type="FunFam" id="1.10.10.820:FF:000001">
    <property type="entry name" value="Myosin heavy chain"/>
    <property type="match status" value="1"/>
</dbReference>
<proteinExistence type="inferred from homology"/>
<comment type="caution">
    <text evidence="9">Lacks conserved residue(s) required for the propagation of feature annotation.</text>
</comment>
<evidence type="ECO:0000256" key="2">
    <source>
        <dbReference type="ARBA" id="ARBA00008314"/>
    </source>
</evidence>
<evidence type="ECO:0000256" key="6">
    <source>
        <dbReference type="ARBA" id="ARBA00023123"/>
    </source>
</evidence>
<dbReference type="InterPro" id="IPR001609">
    <property type="entry name" value="Myosin_head_motor_dom-like"/>
</dbReference>
<dbReference type="WBParaSite" id="nRc.2.0.1.t14688-RA">
    <property type="protein sequence ID" value="nRc.2.0.1.t14688-RA"/>
    <property type="gene ID" value="nRc.2.0.1.g14688"/>
</dbReference>
<dbReference type="GO" id="GO:0016459">
    <property type="term" value="C:myosin complex"/>
    <property type="evidence" value="ECO:0007669"/>
    <property type="project" value="UniProtKB-KW"/>
</dbReference>
<evidence type="ECO:0000259" key="10">
    <source>
        <dbReference type="PROSITE" id="PS51456"/>
    </source>
</evidence>
<dbReference type="InterPro" id="IPR027417">
    <property type="entry name" value="P-loop_NTPase"/>
</dbReference>
<evidence type="ECO:0000256" key="8">
    <source>
        <dbReference type="ARBA" id="ARBA00023203"/>
    </source>
</evidence>
<dbReference type="GO" id="GO:0051015">
    <property type="term" value="F:actin filament binding"/>
    <property type="evidence" value="ECO:0007669"/>
    <property type="project" value="TreeGrafter"/>
</dbReference>
<keyword evidence="5" id="KW-0067">ATP-binding</keyword>
<dbReference type="InterPro" id="IPR036961">
    <property type="entry name" value="Kinesin_motor_dom_sf"/>
</dbReference>
<keyword evidence="7" id="KW-0505">Motor protein</keyword>
<evidence type="ECO:0000256" key="4">
    <source>
        <dbReference type="ARBA" id="ARBA00022741"/>
    </source>
</evidence>
<dbReference type="PROSITE" id="PS51456">
    <property type="entry name" value="MYOSIN_MOTOR"/>
    <property type="match status" value="1"/>
</dbReference>
<evidence type="ECO:0000313" key="12">
    <source>
        <dbReference type="WBParaSite" id="nRc.2.0.1.t14688-RA"/>
    </source>
</evidence>
<dbReference type="GO" id="GO:0000146">
    <property type="term" value="F:microfilament motor activity"/>
    <property type="evidence" value="ECO:0007669"/>
    <property type="project" value="InterPro"/>
</dbReference>
<keyword evidence="6 9" id="KW-0518">Myosin</keyword>
<accession>A0A915IMK4</accession>
<evidence type="ECO:0000313" key="11">
    <source>
        <dbReference type="Proteomes" id="UP000887565"/>
    </source>
</evidence>